<dbReference type="CDD" id="cd03017">
    <property type="entry name" value="PRX_BCP"/>
    <property type="match status" value="1"/>
</dbReference>
<evidence type="ECO:0000256" key="5">
    <source>
        <dbReference type="ARBA" id="ARBA00022862"/>
    </source>
</evidence>
<feature type="domain" description="Thioredoxin" evidence="14">
    <location>
        <begin position="4"/>
        <end position="157"/>
    </location>
</feature>
<dbReference type="PROSITE" id="PS51352">
    <property type="entry name" value="THIOREDOXIN_2"/>
    <property type="match status" value="1"/>
</dbReference>
<dbReference type="InterPro" id="IPR000866">
    <property type="entry name" value="AhpC/TSA"/>
</dbReference>
<dbReference type="GO" id="GO:0045454">
    <property type="term" value="P:cell redox homeostasis"/>
    <property type="evidence" value="ECO:0007669"/>
    <property type="project" value="TreeGrafter"/>
</dbReference>
<dbReference type="InterPro" id="IPR036249">
    <property type="entry name" value="Thioredoxin-like_sf"/>
</dbReference>
<dbReference type="InterPro" id="IPR024706">
    <property type="entry name" value="Peroxiredoxin_AhpC-typ"/>
</dbReference>
<keyword evidence="7" id="KW-1015">Disulfide bond</keyword>
<evidence type="ECO:0000256" key="12">
    <source>
        <dbReference type="ARBA" id="ARBA00049091"/>
    </source>
</evidence>
<proteinExistence type="inferred from homology"/>
<dbReference type="SUPFAM" id="SSF52833">
    <property type="entry name" value="Thioredoxin-like"/>
    <property type="match status" value="1"/>
</dbReference>
<comment type="catalytic activity">
    <reaction evidence="12">
        <text>a hydroperoxide + [thioredoxin]-dithiol = an alcohol + [thioredoxin]-disulfide + H2O</text>
        <dbReference type="Rhea" id="RHEA:62620"/>
        <dbReference type="Rhea" id="RHEA-COMP:10698"/>
        <dbReference type="Rhea" id="RHEA-COMP:10700"/>
        <dbReference type="ChEBI" id="CHEBI:15377"/>
        <dbReference type="ChEBI" id="CHEBI:29950"/>
        <dbReference type="ChEBI" id="CHEBI:30879"/>
        <dbReference type="ChEBI" id="CHEBI:35924"/>
        <dbReference type="ChEBI" id="CHEBI:50058"/>
        <dbReference type="EC" id="1.11.1.24"/>
    </reaction>
</comment>
<dbReference type="OrthoDB" id="9812811at2"/>
<dbReference type="PIRSF" id="PIRSF000239">
    <property type="entry name" value="AHPC"/>
    <property type="match status" value="1"/>
</dbReference>
<evidence type="ECO:0000256" key="13">
    <source>
        <dbReference type="PIRSR" id="PIRSR000239-1"/>
    </source>
</evidence>
<protein>
    <recommendedName>
        <fullName evidence="3">thioredoxin-dependent peroxiredoxin</fullName>
        <ecNumber evidence="3">1.11.1.24</ecNumber>
    </recommendedName>
    <alternativeName>
        <fullName evidence="9">Thioredoxin peroxidase</fullName>
    </alternativeName>
    <alternativeName>
        <fullName evidence="11">Thioredoxin-dependent peroxiredoxin Bcp</fullName>
    </alternativeName>
</protein>
<keyword evidence="8" id="KW-0676">Redox-active center</keyword>
<comment type="subunit">
    <text evidence="2">Monomer.</text>
</comment>
<evidence type="ECO:0000259" key="14">
    <source>
        <dbReference type="PROSITE" id="PS51352"/>
    </source>
</evidence>
<dbReference type="GO" id="GO:0034599">
    <property type="term" value="P:cellular response to oxidative stress"/>
    <property type="evidence" value="ECO:0007669"/>
    <property type="project" value="TreeGrafter"/>
</dbReference>
<dbReference type="PANTHER" id="PTHR42801">
    <property type="entry name" value="THIOREDOXIN-DEPENDENT PEROXIDE REDUCTASE"/>
    <property type="match status" value="1"/>
</dbReference>
<keyword evidence="6" id="KW-0560">Oxidoreductase</keyword>
<evidence type="ECO:0000256" key="10">
    <source>
        <dbReference type="ARBA" id="ARBA00038489"/>
    </source>
</evidence>
<evidence type="ECO:0000256" key="2">
    <source>
        <dbReference type="ARBA" id="ARBA00011245"/>
    </source>
</evidence>
<dbReference type="PATRIC" id="fig|1543721.4.peg.865"/>
<dbReference type="NCBIfam" id="NF006960">
    <property type="entry name" value="PRK09437.1"/>
    <property type="match status" value="1"/>
</dbReference>
<feature type="active site" description="Cysteine sulfenic acid (-SOH) intermediate; for peroxidase activity" evidence="13">
    <location>
        <position position="46"/>
    </location>
</feature>
<evidence type="ECO:0000256" key="1">
    <source>
        <dbReference type="ARBA" id="ARBA00003330"/>
    </source>
</evidence>
<dbReference type="KEGG" id="seds:AAY24_04140"/>
<evidence type="ECO:0000256" key="3">
    <source>
        <dbReference type="ARBA" id="ARBA00013017"/>
    </source>
</evidence>
<evidence type="ECO:0000256" key="11">
    <source>
        <dbReference type="ARBA" id="ARBA00042639"/>
    </source>
</evidence>
<dbReference type="RefSeq" id="WP_046858618.1">
    <property type="nucleotide sequence ID" value="NZ_CP011412.1"/>
</dbReference>
<evidence type="ECO:0000313" key="15">
    <source>
        <dbReference type="EMBL" id="AKH19682.1"/>
    </source>
</evidence>
<dbReference type="InterPro" id="IPR050924">
    <property type="entry name" value="Peroxiredoxin_BCP/PrxQ"/>
</dbReference>
<keyword evidence="16" id="KW-1185">Reference proteome</keyword>
<comment type="similarity">
    <text evidence="10">Belongs to the peroxiredoxin family. BCP/PrxQ subfamily.</text>
</comment>
<evidence type="ECO:0000256" key="6">
    <source>
        <dbReference type="ARBA" id="ARBA00023002"/>
    </source>
</evidence>
<dbReference type="InterPro" id="IPR013766">
    <property type="entry name" value="Thioredoxin_domain"/>
</dbReference>
<dbReference type="Proteomes" id="UP000034410">
    <property type="component" value="Chromosome"/>
</dbReference>
<dbReference type="FunFam" id="3.40.30.10:FF:000007">
    <property type="entry name" value="Thioredoxin-dependent thiol peroxidase"/>
    <property type="match status" value="1"/>
</dbReference>
<evidence type="ECO:0000256" key="8">
    <source>
        <dbReference type="ARBA" id="ARBA00023284"/>
    </source>
</evidence>
<comment type="function">
    <text evidence="1">Thiol-specific peroxidase that catalyzes the reduction of hydrogen peroxide and organic hydroperoxides to water and alcohols, respectively. Plays a role in cell protection against oxidative stress by detoxifying peroxides and as sensor of hydrogen peroxide-mediated signaling events.</text>
</comment>
<dbReference type="EMBL" id="CP011412">
    <property type="protein sequence ID" value="AKH19682.1"/>
    <property type="molecule type" value="Genomic_DNA"/>
</dbReference>
<evidence type="ECO:0000256" key="4">
    <source>
        <dbReference type="ARBA" id="ARBA00022559"/>
    </source>
</evidence>
<dbReference type="PANTHER" id="PTHR42801:SF4">
    <property type="entry name" value="AHPC_TSA FAMILY PROTEIN"/>
    <property type="match status" value="1"/>
</dbReference>
<name>A0A0F7JVS0_9GAMM</name>
<dbReference type="EC" id="1.11.1.24" evidence="3"/>
<evidence type="ECO:0000256" key="9">
    <source>
        <dbReference type="ARBA" id="ARBA00032824"/>
    </source>
</evidence>
<dbReference type="GO" id="GO:0008379">
    <property type="term" value="F:thioredoxin peroxidase activity"/>
    <property type="evidence" value="ECO:0007669"/>
    <property type="project" value="TreeGrafter"/>
</dbReference>
<keyword evidence="4" id="KW-0575">Peroxidase</keyword>
<organism evidence="15 16">
    <name type="scientific">Sedimenticola thiotaurini</name>
    <dbReference type="NCBI Taxonomy" id="1543721"/>
    <lineage>
        <taxon>Bacteria</taxon>
        <taxon>Pseudomonadati</taxon>
        <taxon>Pseudomonadota</taxon>
        <taxon>Gammaproteobacteria</taxon>
        <taxon>Chromatiales</taxon>
        <taxon>Sedimenticolaceae</taxon>
        <taxon>Sedimenticola</taxon>
    </lineage>
</organism>
<keyword evidence="5" id="KW-0049">Antioxidant</keyword>
<dbReference type="GO" id="GO:0005737">
    <property type="term" value="C:cytoplasm"/>
    <property type="evidence" value="ECO:0007669"/>
    <property type="project" value="TreeGrafter"/>
</dbReference>
<accession>A0A0F7JVS0</accession>
<evidence type="ECO:0000313" key="16">
    <source>
        <dbReference type="Proteomes" id="UP000034410"/>
    </source>
</evidence>
<evidence type="ECO:0000256" key="7">
    <source>
        <dbReference type="ARBA" id="ARBA00023157"/>
    </source>
</evidence>
<gene>
    <name evidence="15" type="ORF">AAY24_04140</name>
</gene>
<dbReference type="Pfam" id="PF00578">
    <property type="entry name" value="AhpC-TSA"/>
    <property type="match status" value="1"/>
</dbReference>
<dbReference type="AlphaFoldDB" id="A0A0F7JVS0"/>
<reference evidence="15 16" key="1">
    <citation type="journal article" date="2015" name="Genome Announc.">
        <title>Complete Genome Sequence of Sedimenticola thiotaurini Strain SIP-G1, a Polyphosphate- and Polyhydroxyalkanoate-Accumulating Sulfur-Oxidizing Gammaproteobacterium Isolated from Salt Marsh Sediments.</title>
        <authorList>
            <person name="Flood B.E."/>
            <person name="Jones D.S."/>
            <person name="Bailey J.V."/>
        </authorList>
    </citation>
    <scope>NUCLEOTIDE SEQUENCE [LARGE SCALE GENOMIC DNA]</scope>
    <source>
        <strain evidence="15 16">SIP-G1</strain>
    </source>
</reference>
<sequence length="157" mass="17751">MKYPEIGKKAPEFTLHDQDNREVSLADYLGKNVLIYFYPKASTPGCTVQACGIRDSKKVFSELNTVVLGISPDSPRRLANFTEKQGLNFTLLSDEDHAVAEAYGVWGEKKFMGRVFDGIHRTTFFIDADGILRHVMAKVKTKTHHEDVVDYIKSHMV</sequence>
<dbReference type="Gene3D" id="3.40.30.10">
    <property type="entry name" value="Glutaredoxin"/>
    <property type="match status" value="1"/>
</dbReference>